<dbReference type="Gene3D" id="3.30.1330.60">
    <property type="entry name" value="OmpA-like domain"/>
    <property type="match status" value="1"/>
</dbReference>
<dbReference type="Proteomes" id="UP000182332">
    <property type="component" value="Unassembled WGS sequence"/>
</dbReference>
<organism evidence="4 5">
    <name type="scientific">Pseudomonas graminis</name>
    <dbReference type="NCBI Taxonomy" id="158627"/>
    <lineage>
        <taxon>Bacteria</taxon>
        <taxon>Pseudomonadati</taxon>
        <taxon>Pseudomonadota</taxon>
        <taxon>Gammaproteobacteria</taxon>
        <taxon>Pseudomonadales</taxon>
        <taxon>Pseudomonadaceae</taxon>
        <taxon>Pseudomonas</taxon>
    </lineage>
</organism>
<proteinExistence type="predicted"/>
<evidence type="ECO:0000313" key="4">
    <source>
        <dbReference type="EMBL" id="SES65238.1"/>
    </source>
</evidence>
<dbReference type="CDD" id="cd13653">
    <property type="entry name" value="PBP2_phosphate_like_1"/>
    <property type="match status" value="1"/>
</dbReference>
<dbReference type="InterPro" id="IPR036737">
    <property type="entry name" value="OmpA-like_sf"/>
</dbReference>
<dbReference type="SUPFAM" id="SSF53850">
    <property type="entry name" value="Periplasmic binding protein-like II"/>
    <property type="match status" value="1"/>
</dbReference>
<accession>A0A1H9Y8U0</accession>
<name>A0A1H9Y8U0_9PSED</name>
<dbReference type="InterPro" id="IPR050811">
    <property type="entry name" value="Phosphate_ABC_transporter"/>
</dbReference>
<dbReference type="GO" id="GO:0016020">
    <property type="term" value="C:membrane"/>
    <property type="evidence" value="ECO:0007669"/>
    <property type="project" value="UniProtKB-UniRule"/>
</dbReference>
<evidence type="ECO:0000256" key="2">
    <source>
        <dbReference type="PROSITE-ProRule" id="PRU00473"/>
    </source>
</evidence>
<keyword evidence="2" id="KW-0472">Membrane</keyword>
<gene>
    <name evidence="4" type="ORF">SAMN05216197_101117</name>
</gene>
<dbReference type="Pfam" id="PF00691">
    <property type="entry name" value="OmpA"/>
    <property type="match status" value="1"/>
</dbReference>
<sequence>MNDEPHGALPAACSSHAHKPAICHLAVIGLSYSPATSPPIKMPHMLRTLAYLLLSSVLAVATSANAAALPAPTDGSPALRIQGSNTIGAQLGPALVRGLLMQQGALAIQEQPGAHPNELRMTAQLPSGQNVSIDIAAHGSSTGFVALKEGLADVAASSRPIKKTEATELAALGDLRSHEAEQVIAIDGVAVILHPGNPLRELSTVQLAKIFSGEVRDWEQLGGTAGAIHLYARDQQSGTFDTFNELVLAKSGKTLSKEARRFESSEELSDQVSQDRQGIGFIGLPYVRQAKAVAIIDGDSKPMLPTVSLIATEDYPLSRRLYFYLPPDSRQRWAKALVRFAQSPQGQSIVAQNGFVAQTVQAVKVRTTTQMPLAYQDLAREAERLSVNFRFAQGSATLDTKAMVDLKRVVEYLKAHEKLDKKVTLVGFGDAKSDPARAQLLSKLRAMAVRRELLKHQVVLRDVRGFGDEMPVATNDGDEGRIKNRRVEVWVD</sequence>
<dbReference type="AlphaFoldDB" id="A0A1H9Y8U0"/>
<feature type="domain" description="OmpA-like" evidence="3">
    <location>
        <begin position="378"/>
        <end position="492"/>
    </location>
</feature>
<dbReference type="Pfam" id="PF12849">
    <property type="entry name" value="PBP_like_2"/>
    <property type="match status" value="1"/>
</dbReference>
<dbReference type="PANTHER" id="PTHR30570:SF1">
    <property type="entry name" value="PHOSPHATE-BINDING PROTEIN PSTS"/>
    <property type="match status" value="1"/>
</dbReference>
<dbReference type="PANTHER" id="PTHR30570">
    <property type="entry name" value="PERIPLASMIC PHOSPHATE BINDING COMPONENT OF PHOSPHATE ABC TRANSPORTER"/>
    <property type="match status" value="1"/>
</dbReference>
<dbReference type="InterPro" id="IPR024370">
    <property type="entry name" value="PBP_domain"/>
</dbReference>
<evidence type="ECO:0000256" key="1">
    <source>
        <dbReference type="ARBA" id="ARBA00022729"/>
    </source>
</evidence>
<evidence type="ECO:0000259" key="3">
    <source>
        <dbReference type="PROSITE" id="PS51123"/>
    </source>
</evidence>
<protein>
    <submittedName>
        <fullName evidence="4">Phosphate ABC transporter substrate-binding protein, PhoT family</fullName>
    </submittedName>
</protein>
<dbReference type="InterPro" id="IPR006665">
    <property type="entry name" value="OmpA-like"/>
</dbReference>
<dbReference type="EMBL" id="FOHW01000001">
    <property type="protein sequence ID" value="SES65238.1"/>
    <property type="molecule type" value="Genomic_DNA"/>
</dbReference>
<dbReference type="CDD" id="cd07185">
    <property type="entry name" value="OmpA_C-like"/>
    <property type="match status" value="1"/>
</dbReference>
<dbReference type="PROSITE" id="PS51123">
    <property type="entry name" value="OMPA_2"/>
    <property type="match status" value="1"/>
</dbReference>
<evidence type="ECO:0000313" key="5">
    <source>
        <dbReference type="Proteomes" id="UP000182332"/>
    </source>
</evidence>
<keyword evidence="1" id="KW-0732">Signal</keyword>
<dbReference type="SUPFAM" id="SSF103088">
    <property type="entry name" value="OmpA-like"/>
    <property type="match status" value="1"/>
</dbReference>
<reference evidence="4 5" key="1">
    <citation type="submission" date="2016-10" db="EMBL/GenBank/DDBJ databases">
        <authorList>
            <person name="de Groot N.N."/>
        </authorList>
    </citation>
    <scope>NUCLEOTIDE SEQUENCE [LARGE SCALE GENOMIC DNA]</scope>
    <source>
        <strain evidence="4 5">DSM 11363</strain>
    </source>
</reference>
<dbReference type="Gene3D" id="3.40.190.10">
    <property type="entry name" value="Periplasmic binding protein-like II"/>
    <property type="match status" value="2"/>
</dbReference>